<sequence length="118" mass="13527">RPRPDLGCIFRQSIFFKKKADWPDSVLFIATKPKSANLKKSDKILAFKEDMPKKQKLFLSSRSLYTSAKEETLRNWIKKTFKKVNIDVNLYKPHSTKSIAATTALEKGISVKLIIKLA</sequence>
<dbReference type="Proteomes" id="UP000789366">
    <property type="component" value="Unassembled WGS sequence"/>
</dbReference>
<reference evidence="1" key="1">
    <citation type="submission" date="2021-06" db="EMBL/GenBank/DDBJ databases">
        <authorList>
            <person name="Kallberg Y."/>
            <person name="Tangrot J."/>
            <person name="Rosling A."/>
        </authorList>
    </citation>
    <scope>NUCLEOTIDE SEQUENCE</scope>
    <source>
        <strain evidence="1">28 12/20/2015</strain>
    </source>
</reference>
<comment type="caution">
    <text evidence="1">The sequence shown here is derived from an EMBL/GenBank/DDBJ whole genome shotgun (WGS) entry which is preliminary data.</text>
</comment>
<keyword evidence="2" id="KW-1185">Reference proteome</keyword>
<accession>A0ACA9PS63</accession>
<gene>
    <name evidence="1" type="ORF">SPELUC_LOCUS12513</name>
</gene>
<feature type="non-terminal residue" evidence="1">
    <location>
        <position position="1"/>
    </location>
</feature>
<name>A0ACA9PS63_9GLOM</name>
<evidence type="ECO:0000313" key="2">
    <source>
        <dbReference type="Proteomes" id="UP000789366"/>
    </source>
</evidence>
<organism evidence="1 2">
    <name type="scientific">Cetraspora pellucida</name>
    <dbReference type="NCBI Taxonomy" id="1433469"/>
    <lineage>
        <taxon>Eukaryota</taxon>
        <taxon>Fungi</taxon>
        <taxon>Fungi incertae sedis</taxon>
        <taxon>Mucoromycota</taxon>
        <taxon>Glomeromycotina</taxon>
        <taxon>Glomeromycetes</taxon>
        <taxon>Diversisporales</taxon>
        <taxon>Gigasporaceae</taxon>
        <taxon>Cetraspora</taxon>
    </lineage>
</organism>
<protein>
    <submittedName>
        <fullName evidence="1">15571_t:CDS:1</fullName>
    </submittedName>
</protein>
<feature type="non-terminal residue" evidence="1">
    <location>
        <position position="118"/>
    </location>
</feature>
<proteinExistence type="predicted"/>
<evidence type="ECO:0000313" key="1">
    <source>
        <dbReference type="EMBL" id="CAG8722169.1"/>
    </source>
</evidence>
<dbReference type="EMBL" id="CAJVPW010029797">
    <property type="protein sequence ID" value="CAG8722169.1"/>
    <property type="molecule type" value="Genomic_DNA"/>
</dbReference>